<keyword evidence="1" id="KW-0812">Transmembrane</keyword>
<reference evidence="2" key="1">
    <citation type="submission" date="2015-08" db="EMBL/GenBank/DDBJ databases">
        <authorList>
            <person name="Babu N.S."/>
            <person name="Beckwith C.J."/>
            <person name="Beseler K.G."/>
            <person name="Brison A."/>
            <person name="Carone J.V."/>
            <person name="Caskin T.P."/>
            <person name="Diamond M."/>
            <person name="Durham M.E."/>
            <person name="Foxe J.M."/>
            <person name="Go M."/>
            <person name="Henderson B.A."/>
            <person name="Jones I.B."/>
            <person name="McGettigan J.A."/>
            <person name="Micheletti S.J."/>
            <person name="Nasrallah M.E."/>
            <person name="Ortiz D."/>
            <person name="Piller C.R."/>
            <person name="Privatt S.R."/>
            <person name="Schneider S.L."/>
            <person name="Sharp S."/>
            <person name="Smith T.C."/>
            <person name="Stanton J.D."/>
            <person name="Ullery H.E."/>
            <person name="Wilson R.J."/>
            <person name="Serrano M.G."/>
            <person name="Buck G."/>
            <person name="Lee V."/>
            <person name="Wang Y."/>
            <person name="Carvalho R."/>
            <person name="Voegtly L."/>
            <person name="Shi R."/>
            <person name="Duckworth R."/>
            <person name="Johnson A."/>
            <person name="Loviza R."/>
            <person name="Walstead R."/>
            <person name="Shah Z."/>
            <person name="Kiflezghi M."/>
            <person name="Wade K."/>
            <person name="Ball S.L."/>
            <person name="Bradley K.W."/>
            <person name="Asai D.J."/>
            <person name="Bowman C.A."/>
            <person name="Russell D.A."/>
            <person name="Pope W.H."/>
            <person name="Jacobs-Sera D."/>
            <person name="Hendrix R.W."/>
            <person name="Hatfull G.F."/>
        </authorList>
    </citation>
    <scope>NUCLEOTIDE SEQUENCE [LARGE SCALE GENOMIC DNA]</scope>
</reference>
<protein>
    <submittedName>
        <fullName evidence="2">Uncharacterized protein</fullName>
    </submittedName>
</protein>
<feature type="transmembrane region" description="Helical" evidence="1">
    <location>
        <begin position="6"/>
        <end position="27"/>
    </location>
</feature>
<dbReference type="EMBL" id="LN877952">
    <property type="protein sequence ID" value="CUV06774.1"/>
    <property type="molecule type" value="Genomic_DNA"/>
</dbReference>
<gene>
    <name evidence="2" type="ORF">CHUDEA6_3480</name>
</gene>
<dbReference type="VEuPathDB" id="CryptoDB:GY17_00000360"/>
<evidence type="ECO:0000256" key="1">
    <source>
        <dbReference type="SAM" id="Phobius"/>
    </source>
</evidence>
<dbReference type="VEuPathDB" id="CryptoDB:ChTU502y2012_415g0230"/>
<dbReference type="VEuPathDB" id="CryptoDB:CHUDEA6_3480"/>
<accession>A0A0S4TH27</accession>
<keyword evidence="1" id="KW-1133">Transmembrane helix</keyword>
<keyword evidence="1" id="KW-0472">Membrane</keyword>
<dbReference type="Proteomes" id="UP000199752">
    <property type="component" value="Chromosome 6"/>
</dbReference>
<evidence type="ECO:0000313" key="2">
    <source>
        <dbReference type="EMBL" id="CUV06774.1"/>
    </source>
</evidence>
<dbReference type="VEuPathDB" id="CryptoDB:Chro.60401"/>
<organism evidence="2">
    <name type="scientific">Cryptosporidium hominis</name>
    <dbReference type="NCBI Taxonomy" id="237895"/>
    <lineage>
        <taxon>Eukaryota</taxon>
        <taxon>Sar</taxon>
        <taxon>Alveolata</taxon>
        <taxon>Apicomplexa</taxon>
        <taxon>Conoidasida</taxon>
        <taxon>Coccidia</taxon>
        <taxon>Eucoccidiorida</taxon>
        <taxon>Eimeriorina</taxon>
        <taxon>Cryptosporidiidae</taxon>
        <taxon>Cryptosporidium</taxon>
    </lineage>
</organism>
<name>A0A0S4TH27_CRYHO</name>
<proteinExistence type="predicted"/>
<sequence length="249" mass="28796">MLLLIVNTIQYILFEIVFAITFIFSFIKKVLGFENIEDQANLEKVKKVPKHMVIVFRGSEVIENGVLYLLYQACRIFKQLGVEYVTIFEPNGIVESKLTVLLNNEDEIPANLRFLSSGDSSKDFLNKIQRIVEQKHNSNEKEVTYREIYSILNSGGNWPKADCILILRNMPFDIPINGFNSLFVILNRLREYTASFCTRLFIVTSLGTWGEIPPLLAQHAEIYELWGFNIRNIEKSIVLYSHSKQRHGK</sequence>
<dbReference type="AlphaFoldDB" id="A0A0S4TH27"/>